<keyword evidence="7 10" id="KW-0472">Membrane</keyword>
<dbReference type="Pfam" id="PF08263">
    <property type="entry name" value="LRRNT_2"/>
    <property type="match status" value="1"/>
</dbReference>
<dbReference type="OrthoDB" id="418615at2759"/>
<evidence type="ECO:0000256" key="2">
    <source>
        <dbReference type="ARBA" id="ARBA00022614"/>
    </source>
</evidence>
<dbReference type="Gene3D" id="3.30.200.20">
    <property type="entry name" value="Phosphorylase Kinase, domain 1"/>
    <property type="match status" value="1"/>
</dbReference>
<evidence type="ECO:0000256" key="10">
    <source>
        <dbReference type="SAM" id="Phobius"/>
    </source>
</evidence>
<evidence type="ECO:0000313" key="13">
    <source>
        <dbReference type="Proteomes" id="UP000825935"/>
    </source>
</evidence>
<dbReference type="PROSITE" id="PS51450">
    <property type="entry name" value="LRR"/>
    <property type="match status" value="1"/>
</dbReference>
<protein>
    <recommendedName>
        <fullName evidence="11">Protein kinase domain-containing protein</fullName>
    </recommendedName>
</protein>
<evidence type="ECO:0000256" key="3">
    <source>
        <dbReference type="ARBA" id="ARBA00022692"/>
    </source>
</evidence>
<dbReference type="InterPro" id="IPR046959">
    <property type="entry name" value="PRK1-6/SRF4-like"/>
</dbReference>
<dbReference type="GO" id="GO:0016020">
    <property type="term" value="C:membrane"/>
    <property type="evidence" value="ECO:0007669"/>
    <property type="project" value="UniProtKB-SubCell"/>
</dbReference>
<dbReference type="InterPro" id="IPR001611">
    <property type="entry name" value="Leu-rich_rpt"/>
</dbReference>
<evidence type="ECO:0000256" key="6">
    <source>
        <dbReference type="ARBA" id="ARBA00022989"/>
    </source>
</evidence>
<reference evidence="12" key="1">
    <citation type="submission" date="2021-08" db="EMBL/GenBank/DDBJ databases">
        <title>WGS assembly of Ceratopteris richardii.</title>
        <authorList>
            <person name="Marchant D.B."/>
            <person name="Chen G."/>
            <person name="Jenkins J."/>
            <person name="Shu S."/>
            <person name="Leebens-Mack J."/>
            <person name="Grimwood J."/>
            <person name="Schmutz J."/>
            <person name="Soltis P."/>
            <person name="Soltis D."/>
            <person name="Chen Z.-H."/>
        </authorList>
    </citation>
    <scope>NUCLEOTIDE SEQUENCE</scope>
    <source>
        <strain evidence="12">Whitten #5841</strain>
        <tissue evidence="12">Leaf</tissue>
    </source>
</reference>
<keyword evidence="2" id="KW-0433">Leucine-rich repeat</keyword>
<dbReference type="Pfam" id="PF07714">
    <property type="entry name" value="PK_Tyr_Ser-Thr"/>
    <property type="match status" value="1"/>
</dbReference>
<evidence type="ECO:0000259" key="11">
    <source>
        <dbReference type="PROSITE" id="PS50011"/>
    </source>
</evidence>
<dbReference type="InterPro" id="IPR000719">
    <property type="entry name" value="Prot_kinase_dom"/>
</dbReference>
<comment type="caution">
    <text evidence="12">The sequence shown here is derived from an EMBL/GenBank/DDBJ whole genome shotgun (WGS) entry which is preliminary data.</text>
</comment>
<dbReference type="Gene3D" id="1.10.510.10">
    <property type="entry name" value="Transferase(Phosphotransferase) domain 1"/>
    <property type="match status" value="1"/>
</dbReference>
<evidence type="ECO:0000313" key="12">
    <source>
        <dbReference type="EMBL" id="KAH7423393.1"/>
    </source>
</evidence>
<dbReference type="InterPro" id="IPR032675">
    <property type="entry name" value="LRR_dom_sf"/>
</dbReference>
<feature type="transmembrane region" description="Helical" evidence="10">
    <location>
        <begin position="269"/>
        <end position="292"/>
    </location>
</feature>
<dbReference type="PROSITE" id="PS50011">
    <property type="entry name" value="PROTEIN_KINASE_DOM"/>
    <property type="match status" value="1"/>
</dbReference>
<feature type="domain" description="Protein kinase" evidence="11">
    <location>
        <begin position="355"/>
        <end position="615"/>
    </location>
</feature>
<name>A0A8T2TNL6_CERRI</name>
<dbReference type="PANTHER" id="PTHR48007">
    <property type="entry name" value="LEUCINE-RICH REPEAT RECEPTOR-LIKE PROTEIN KINASE PXC1"/>
    <property type="match status" value="1"/>
</dbReference>
<dbReference type="InterPro" id="IPR011009">
    <property type="entry name" value="Kinase-like_dom_sf"/>
</dbReference>
<feature type="region of interest" description="Disordered" evidence="9">
    <location>
        <begin position="546"/>
        <end position="568"/>
    </location>
</feature>
<dbReference type="Pfam" id="PF00560">
    <property type="entry name" value="LRR_1"/>
    <property type="match status" value="1"/>
</dbReference>
<accession>A0A8T2TNL6</accession>
<keyword evidence="5" id="KW-0677">Repeat</keyword>
<dbReference type="Pfam" id="PF13855">
    <property type="entry name" value="LRR_8"/>
    <property type="match status" value="1"/>
</dbReference>
<dbReference type="InterPro" id="IPR013210">
    <property type="entry name" value="LRR_N_plant-typ"/>
</dbReference>
<evidence type="ECO:0000256" key="7">
    <source>
        <dbReference type="ARBA" id="ARBA00023136"/>
    </source>
</evidence>
<dbReference type="Gene3D" id="3.80.10.10">
    <property type="entry name" value="Ribonuclease Inhibitor"/>
    <property type="match status" value="2"/>
</dbReference>
<dbReference type="SUPFAM" id="SSF52058">
    <property type="entry name" value="L domain-like"/>
    <property type="match status" value="1"/>
</dbReference>
<evidence type="ECO:0000256" key="8">
    <source>
        <dbReference type="ARBA" id="ARBA00023180"/>
    </source>
</evidence>
<dbReference type="FunFam" id="3.80.10.10:FF:000275">
    <property type="entry name" value="Leucine-rich repeat receptor-like protein kinase"/>
    <property type="match status" value="1"/>
</dbReference>
<dbReference type="SUPFAM" id="SSF56112">
    <property type="entry name" value="Protein kinase-like (PK-like)"/>
    <property type="match status" value="1"/>
</dbReference>
<dbReference type="GO" id="GO:0004672">
    <property type="term" value="F:protein kinase activity"/>
    <property type="evidence" value="ECO:0007669"/>
    <property type="project" value="InterPro"/>
</dbReference>
<keyword evidence="3 10" id="KW-0812">Transmembrane</keyword>
<dbReference type="InterPro" id="IPR001245">
    <property type="entry name" value="Ser-Thr/Tyr_kinase_cat_dom"/>
</dbReference>
<sequence length="618" mass="67652">MHGAGVRGYGEIRRSNVRMLGMAMQWASALELLLICSWILVTVHGSPESERDGLKRFMQAVGNYSSINTSWRNDTAGPCQWLGVHCTNDSVHQLNLRGLNLTGEIPDKSFGQLPNLTQLNLKGNSLSGSFPSELFTCTALKSIILRDNKFSGSLPSGFTRLVNLLSFDASMNSFTGSIPESLLHLKDLDTLDLSDNHLNGSIPEVPTWSLTNFNVSNNNLTGALPAGYSRFSASSYLNTFLCGDPHPPCPQPPPPPPPRTKQSHNITRVAIATIVLGILLALIVPLLLFFAFRKTKTSSAESGTDLPLLSSTHTLDPARSVPFSTKGSSSTDVDRRRWLTFFKADSNFDLDVLLEGTAVALQEGTLGNSFKVELQSGESYVVKKFKKVGIDQPAFDESMRKLGSQRHDNLLPIIAYFCGREEKLLVTKYMENGSLMHRLRDNAGGKKSLAWDTRIRIAVGTAKGIKYLHEHDLLHGNIKSSNILLSSNDDACLSDYGLAEIVSARSGYPDAQMAPTSNLRFKEDIGQFGSLLSELFKTELQSSSTYAGDGETLSPNSAQPFVESKGEGRGNVADRLRRIVKNCLNGPPESRPAIQELLKELRKVEIGDHGKHHCLPTP</sequence>
<keyword evidence="13" id="KW-1185">Reference proteome</keyword>
<keyword evidence="6 10" id="KW-1133">Transmembrane helix</keyword>
<dbReference type="AlphaFoldDB" id="A0A8T2TNL6"/>
<dbReference type="EMBL" id="CM035417">
    <property type="protein sequence ID" value="KAH7423393.1"/>
    <property type="molecule type" value="Genomic_DNA"/>
</dbReference>
<organism evidence="12 13">
    <name type="scientific">Ceratopteris richardii</name>
    <name type="common">Triangle waterfern</name>
    <dbReference type="NCBI Taxonomy" id="49495"/>
    <lineage>
        <taxon>Eukaryota</taxon>
        <taxon>Viridiplantae</taxon>
        <taxon>Streptophyta</taxon>
        <taxon>Embryophyta</taxon>
        <taxon>Tracheophyta</taxon>
        <taxon>Polypodiopsida</taxon>
        <taxon>Polypodiidae</taxon>
        <taxon>Polypodiales</taxon>
        <taxon>Pteridineae</taxon>
        <taxon>Pteridaceae</taxon>
        <taxon>Parkerioideae</taxon>
        <taxon>Ceratopteris</taxon>
    </lineage>
</organism>
<dbReference type="PANTHER" id="PTHR48007:SF4">
    <property type="entry name" value="LEUCINE-RICH REPEAT RECEPTOR-LIKE PROTEIN KINASE PXC1"/>
    <property type="match status" value="1"/>
</dbReference>
<proteinExistence type="predicted"/>
<evidence type="ECO:0000256" key="1">
    <source>
        <dbReference type="ARBA" id="ARBA00004167"/>
    </source>
</evidence>
<dbReference type="GO" id="GO:0005524">
    <property type="term" value="F:ATP binding"/>
    <property type="evidence" value="ECO:0007669"/>
    <property type="project" value="InterPro"/>
</dbReference>
<evidence type="ECO:0000256" key="4">
    <source>
        <dbReference type="ARBA" id="ARBA00022729"/>
    </source>
</evidence>
<comment type="subcellular location">
    <subcellularLocation>
        <location evidence="1">Membrane</location>
        <topology evidence="1">Single-pass membrane protein</topology>
    </subcellularLocation>
</comment>
<dbReference type="Proteomes" id="UP000825935">
    <property type="component" value="Chromosome 12"/>
</dbReference>
<gene>
    <name evidence="12" type="ORF">KP509_12G053200</name>
</gene>
<evidence type="ECO:0000256" key="9">
    <source>
        <dbReference type="SAM" id="MobiDB-lite"/>
    </source>
</evidence>
<keyword evidence="4" id="KW-0732">Signal</keyword>
<keyword evidence="8" id="KW-0325">Glycoprotein</keyword>
<evidence type="ECO:0000256" key="5">
    <source>
        <dbReference type="ARBA" id="ARBA00022737"/>
    </source>
</evidence>